<accession>A0ABR2XQP0</accession>
<dbReference type="PANTHER" id="PTHR34180">
    <property type="entry name" value="PEPTIDASE C45"/>
    <property type="match status" value="1"/>
</dbReference>
<dbReference type="GO" id="GO:0016787">
    <property type="term" value="F:hydrolase activity"/>
    <property type="evidence" value="ECO:0007669"/>
    <property type="project" value="UniProtKB-KW"/>
</dbReference>
<dbReference type="NCBIfam" id="NF040521">
    <property type="entry name" value="C45_proenzyme"/>
    <property type="match status" value="1"/>
</dbReference>
<dbReference type="EMBL" id="JARVKM010000030">
    <property type="protein sequence ID" value="KAK9776131.1"/>
    <property type="molecule type" value="Genomic_DNA"/>
</dbReference>
<sequence length="415" mass="45857">MMLHNSHVQYEHIVVSGLPAQRGKQYGQKAAEKIRKNVAHYLQPGQLPPWVDVVRYIRSIYIPGLKQYFPSALEEMDGIAAGAGVSLEEIIMVNARYDLSRAPGGSRHRPHPDGSGEAGTNRSARCDSDFSDDMNECTSAAFLQPTTSEGNVITAQNWDISSYLYNEDLVILLEIHPDPSEGKPNLFVVTEAGQMGRSGMNSAGLGLCANALNTSRDYFPSLDDPNPTPTLPISLLRRLYLESKSYPQAVQAICNAPRHLSGNLILTTAEGFTMCLELTPDEVFVVLPEKDESFLIHSNHFLHPAMKSRARSDIFDTYPGGSSWYRNIRFREGVKPHVNQGINERVLKRAFSDHLGYPQALCQHVDRSGGTGLPGYPFKGSMTVACVMYDLTRKVITTCKGTPCTGIFETYRLSA</sequence>
<gene>
    <name evidence="3" type="ORF">SCAR479_07351</name>
</gene>
<protein>
    <submittedName>
        <fullName evidence="3">Peptidase C45 hydrolase domain-containing protein</fullName>
    </submittedName>
</protein>
<dbReference type="PANTHER" id="PTHR34180:SF1">
    <property type="entry name" value="BETA-ALANYL-DOPAMINE_CARCININE HYDROLASE"/>
    <property type="match status" value="1"/>
</dbReference>
<dbReference type="InterPro" id="IPR047801">
    <property type="entry name" value="Peptidase_C45"/>
</dbReference>
<evidence type="ECO:0000313" key="4">
    <source>
        <dbReference type="Proteomes" id="UP001465668"/>
    </source>
</evidence>
<feature type="region of interest" description="Disordered" evidence="1">
    <location>
        <begin position="101"/>
        <end position="127"/>
    </location>
</feature>
<dbReference type="Proteomes" id="UP001465668">
    <property type="component" value="Unassembled WGS sequence"/>
</dbReference>
<evidence type="ECO:0000313" key="3">
    <source>
        <dbReference type="EMBL" id="KAK9776131.1"/>
    </source>
</evidence>
<evidence type="ECO:0000256" key="1">
    <source>
        <dbReference type="SAM" id="MobiDB-lite"/>
    </source>
</evidence>
<feature type="domain" description="Peptidase C45 hydrolase" evidence="2">
    <location>
        <begin position="149"/>
        <end position="365"/>
    </location>
</feature>
<name>A0ABR2XQP0_9PEZI</name>
<reference evidence="3 4" key="1">
    <citation type="submission" date="2024-02" db="EMBL/GenBank/DDBJ databases">
        <title>First draft genome assembly of two strains of Seiridium cardinale.</title>
        <authorList>
            <person name="Emiliani G."/>
            <person name="Scali E."/>
        </authorList>
    </citation>
    <scope>NUCLEOTIDE SEQUENCE [LARGE SCALE GENOMIC DNA]</scope>
    <source>
        <strain evidence="3 4">BM-138-000479</strain>
    </source>
</reference>
<comment type="caution">
    <text evidence="3">The sequence shown here is derived from an EMBL/GenBank/DDBJ whole genome shotgun (WGS) entry which is preliminary data.</text>
</comment>
<organism evidence="3 4">
    <name type="scientific">Seiridium cardinale</name>
    <dbReference type="NCBI Taxonomy" id="138064"/>
    <lineage>
        <taxon>Eukaryota</taxon>
        <taxon>Fungi</taxon>
        <taxon>Dikarya</taxon>
        <taxon>Ascomycota</taxon>
        <taxon>Pezizomycotina</taxon>
        <taxon>Sordariomycetes</taxon>
        <taxon>Xylariomycetidae</taxon>
        <taxon>Amphisphaeriales</taxon>
        <taxon>Sporocadaceae</taxon>
        <taxon>Seiridium</taxon>
    </lineage>
</organism>
<dbReference type="Gene3D" id="1.10.10.2120">
    <property type="match status" value="1"/>
</dbReference>
<dbReference type="InterPro" id="IPR005079">
    <property type="entry name" value="Peptidase_C45_hydrolase"/>
</dbReference>
<dbReference type="Gene3D" id="3.60.60.10">
    <property type="entry name" value="Penicillin V Acylase, Chain A"/>
    <property type="match status" value="1"/>
</dbReference>
<proteinExistence type="predicted"/>
<keyword evidence="3" id="KW-0378">Hydrolase</keyword>
<dbReference type="Pfam" id="PF03417">
    <property type="entry name" value="AAT"/>
    <property type="match status" value="1"/>
</dbReference>
<dbReference type="InterPro" id="IPR047794">
    <property type="entry name" value="C45_proenzyme-like"/>
</dbReference>
<evidence type="ECO:0000259" key="2">
    <source>
        <dbReference type="Pfam" id="PF03417"/>
    </source>
</evidence>
<keyword evidence="4" id="KW-1185">Reference proteome</keyword>